<comment type="subcellular location">
    <subcellularLocation>
        <location evidence="1">Membrane</location>
        <topology evidence="1">Single-pass type I membrane protein</topology>
    </subcellularLocation>
</comment>
<keyword evidence="6" id="KW-0732">Signal</keyword>
<dbReference type="Pfam" id="PF00069">
    <property type="entry name" value="Pkinase"/>
    <property type="match status" value="2"/>
</dbReference>
<reference evidence="16 17" key="1">
    <citation type="journal article" date="2015" name="Plant Cell">
        <title>Oil accumulation by the oleaginous diatom Fistulifera solaris as revealed by the genome and transcriptome.</title>
        <authorList>
            <person name="Tanaka T."/>
            <person name="Maeda Y."/>
            <person name="Veluchamy A."/>
            <person name="Tanaka M."/>
            <person name="Abida H."/>
            <person name="Marechal E."/>
            <person name="Bowler C."/>
            <person name="Muto M."/>
            <person name="Sunaga Y."/>
            <person name="Tanaka M."/>
            <person name="Yoshino T."/>
            <person name="Taniguchi T."/>
            <person name="Fukuda Y."/>
            <person name="Nemoto M."/>
            <person name="Matsumoto M."/>
            <person name="Wong P.S."/>
            <person name="Aburatani S."/>
            <person name="Fujibuchi W."/>
        </authorList>
    </citation>
    <scope>NUCLEOTIDE SEQUENCE [LARGE SCALE GENOMIC DNA]</scope>
    <source>
        <strain evidence="16 17">JPCC DA0580</strain>
    </source>
</reference>
<feature type="domain" description="Protein kinase" evidence="13">
    <location>
        <begin position="588"/>
        <end position="914"/>
    </location>
</feature>
<dbReference type="InterPro" id="IPR011047">
    <property type="entry name" value="Quinoprotein_ADH-like_sf"/>
</dbReference>
<feature type="region of interest" description="Disordered" evidence="12">
    <location>
        <begin position="1233"/>
        <end position="1296"/>
    </location>
</feature>
<evidence type="ECO:0000256" key="5">
    <source>
        <dbReference type="ARBA" id="ARBA00022692"/>
    </source>
</evidence>
<feature type="domain" description="KEN" evidence="15">
    <location>
        <begin position="917"/>
        <end position="1050"/>
    </location>
</feature>
<keyword evidence="17" id="KW-1185">Reference proteome</keyword>
<name>A0A1Z5JJ54_FISSO</name>
<evidence type="ECO:0000256" key="1">
    <source>
        <dbReference type="ARBA" id="ARBA00004479"/>
    </source>
</evidence>
<dbReference type="PANTHER" id="PTHR13954:SF6">
    <property type="entry name" value="NON-SPECIFIC SERINE_THREONINE PROTEIN KINASE"/>
    <property type="match status" value="1"/>
</dbReference>
<keyword evidence="7" id="KW-0547">Nucleotide-binding</keyword>
<keyword evidence="9" id="KW-0067">ATP-binding</keyword>
<feature type="compositionally biased region" description="Polar residues" evidence="12">
    <location>
        <begin position="94"/>
        <end position="104"/>
    </location>
</feature>
<organism evidence="16 17">
    <name type="scientific">Fistulifera solaris</name>
    <name type="common">Oleaginous diatom</name>
    <dbReference type="NCBI Taxonomy" id="1519565"/>
    <lineage>
        <taxon>Eukaryota</taxon>
        <taxon>Sar</taxon>
        <taxon>Stramenopiles</taxon>
        <taxon>Ochrophyta</taxon>
        <taxon>Bacillariophyta</taxon>
        <taxon>Bacillariophyceae</taxon>
        <taxon>Bacillariophycidae</taxon>
        <taxon>Naviculales</taxon>
        <taxon>Naviculaceae</taxon>
        <taxon>Fistulifera</taxon>
    </lineage>
</organism>
<dbReference type="FunFam" id="3.30.200.20:FF:000077">
    <property type="entry name" value="Putative Serine/threonine-protein kinase/endoribonuclease IRE1"/>
    <property type="match status" value="1"/>
</dbReference>
<dbReference type="InterPro" id="IPR011009">
    <property type="entry name" value="Kinase-like_dom_sf"/>
</dbReference>
<proteinExistence type="predicted"/>
<comment type="caution">
    <text evidence="16">The sequence shown here is derived from an EMBL/GenBank/DDBJ whole genome shotgun (WGS) entry which is preliminary data.</text>
</comment>
<feature type="compositionally biased region" description="Polar residues" evidence="12">
    <location>
        <begin position="813"/>
        <end position="830"/>
    </location>
</feature>
<dbReference type="SUPFAM" id="SSF50998">
    <property type="entry name" value="Quinoprotein alcohol dehydrogenase-like"/>
    <property type="match status" value="1"/>
</dbReference>
<feature type="compositionally biased region" description="Basic and acidic residues" evidence="12">
    <location>
        <begin position="1258"/>
        <end position="1267"/>
    </location>
</feature>
<gene>
    <name evidence="16" type="ORF">FisN_5Lh026</name>
</gene>
<evidence type="ECO:0000256" key="11">
    <source>
        <dbReference type="PROSITE-ProRule" id="PRU00723"/>
    </source>
</evidence>
<keyword evidence="4 16" id="KW-0808">Transferase</keyword>
<keyword evidence="10" id="KW-0472">Membrane</keyword>
<keyword evidence="8 16" id="KW-0418">Kinase</keyword>
<dbReference type="InterPro" id="IPR045133">
    <property type="entry name" value="IRE1/2-like"/>
</dbReference>
<dbReference type="GO" id="GO:0036498">
    <property type="term" value="P:IRE1-mediated unfolded protein response"/>
    <property type="evidence" value="ECO:0007669"/>
    <property type="project" value="TreeGrafter"/>
</dbReference>
<evidence type="ECO:0000256" key="3">
    <source>
        <dbReference type="ARBA" id="ARBA00022527"/>
    </source>
</evidence>
<dbReference type="InterPro" id="IPR000719">
    <property type="entry name" value="Prot_kinase_dom"/>
</dbReference>
<dbReference type="Gene3D" id="1.20.1440.180">
    <property type="entry name" value="KEN domain"/>
    <property type="match status" value="1"/>
</dbReference>
<dbReference type="GO" id="GO:0006397">
    <property type="term" value="P:mRNA processing"/>
    <property type="evidence" value="ECO:0007669"/>
    <property type="project" value="InterPro"/>
</dbReference>
<dbReference type="InterPro" id="IPR038357">
    <property type="entry name" value="KEN_sf"/>
</dbReference>
<keyword evidence="11" id="KW-0479">Metal-binding</keyword>
<accession>A0A1Z5JJ54</accession>
<dbReference type="SMART" id="SM00580">
    <property type="entry name" value="PUG"/>
    <property type="match status" value="1"/>
</dbReference>
<evidence type="ECO:0000256" key="4">
    <source>
        <dbReference type="ARBA" id="ARBA00022679"/>
    </source>
</evidence>
<dbReference type="Proteomes" id="UP000198406">
    <property type="component" value="Unassembled WGS sequence"/>
</dbReference>
<dbReference type="PROSITE" id="PS50011">
    <property type="entry name" value="PROTEIN_KINASE_DOM"/>
    <property type="match status" value="1"/>
</dbReference>
<dbReference type="PROSITE" id="PS51392">
    <property type="entry name" value="KEN"/>
    <property type="match status" value="1"/>
</dbReference>
<dbReference type="SMART" id="SM00220">
    <property type="entry name" value="S_TKc"/>
    <property type="match status" value="1"/>
</dbReference>
<feature type="region of interest" description="Disordered" evidence="12">
    <location>
        <begin position="94"/>
        <end position="118"/>
    </location>
</feature>
<dbReference type="Gene3D" id="1.10.510.10">
    <property type="entry name" value="Transferase(Phosphotransferase) domain 1"/>
    <property type="match status" value="1"/>
</dbReference>
<dbReference type="OrthoDB" id="63989at2759"/>
<evidence type="ECO:0000256" key="8">
    <source>
        <dbReference type="ARBA" id="ARBA00022777"/>
    </source>
</evidence>
<feature type="domain" description="C3H1-type" evidence="14">
    <location>
        <begin position="1185"/>
        <end position="1217"/>
    </location>
</feature>
<dbReference type="GO" id="GO:1990604">
    <property type="term" value="C:IRE1-TRAF2-ASK1 complex"/>
    <property type="evidence" value="ECO:0007669"/>
    <property type="project" value="TreeGrafter"/>
</dbReference>
<evidence type="ECO:0000313" key="17">
    <source>
        <dbReference type="Proteomes" id="UP000198406"/>
    </source>
</evidence>
<evidence type="ECO:0000256" key="2">
    <source>
        <dbReference type="ARBA" id="ARBA00012513"/>
    </source>
</evidence>
<keyword evidence="5" id="KW-0812">Transmembrane</keyword>
<dbReference type="Gene3D" id="4.10.1000.10">
    <property type="entry name" value="Zinc finger, CCCH-type"/>
    <property type="match status" value="1"/>
</dbReference>
<evidence type="ECO:0000313" key="16">
    <source>
        <dbReference type="EMBL" id="GAX14050.1"/>
    </source>
</evidence>
<evidence type="ECO:0000259" key="15">
    <source>
        <dbReference type="PROSITE" id="PS51392"/>
    </source>
</evidence>
<dbReference type="EC" id="2.7.11.1" evidence="2"/>
<keyword evidence="3" id="KW-0723">Serine/threonine-protein kinase</keyword>
<evidence type="ECO:0000256" key="10">
    <source>
        <dbReference type="ARBA" id="ARBA00022989"/>
    </source>
</evidence>
<dbReference type="PROSITE" id="PS50103">
    <property type="entry name" value="ZF_C3H1"/>
    <property type="match status" value="1"/>
</dbReference>
<feature type="zinc finger region" description="C3H1-type" evidence="11">
    <location>
        <begin position="1185"/>
        <end position="1217"/>
    </location>
</feature>
<dbReference type="Gene3D" id="2.130.10.10">
    <property type="entry name" value="YVTN repeat-like/Quinoprotein amine dehydrogenase"/>
    <property type="match status" value="1"/>
</dbReference>
<keyword evidence="11" id="KW-0862">Zinc</keyword>
<dbReference type="GO" id="GO:0008270">
    <property type="term" value="F:zinc ion binding"/>
    <property type="evidence" value="ECO:0007669"/>
    <property type="project" value="UniProtKB-KW"/>
</dbReference>
<dbReference type="GO" id="GO:0051082">
    <property type="term" value="F:unfolded protein binding"/>
    <property type="evidence" value="ECO:0007669"/>
    <property type="project" value="TreeGrafter"/>
</dbReference>
<evidence type="ECO:0000256" key="6">
    <source>
        <dbReference type="ARBA" id="ARBA00022729"/>
    </source>
</evidence>
<dbReference type="InterPro" id="IPR008271">
    <property type="entry name" value="Ser/Thr_kinase_AS"/>
</dbReference>
<evidence type="ECO:0000256" key="12">
    <source>
        <dbReference type="SAM" id="MobiDB-lite"/>
    </source>
</evidence>
<evidence type="ECO:0000256" key="9">
    <source>
        <dbReference type="ARBA" id="ARBA00022840"/>
    </source>
</evidence>
<keyword evidence="10" id="KW-1133">Transmembrane helix</keyword>
<feature type="region of interest" description="Disordered" evidence="12">
    <location>
        <begin position="807"/>
        <end position="830"/>
    </location>
</feature>
<dbReference type="GO" id="GO:0005524">
    <property type="term" value="F:ATP binding"/>
    <property type="evidence" value="ECO:0007669"/>
    <property type="project" value="UniProtKB-KW"/>
</dbReference>
<dbReference type="PANTHER" id="PTHR13954">
    <property type="entry name" value="IRE1-RELATED"/>
    <property type="match status" value="1"/>
</dbReference>
<dbReference type="GO" id="GO:0004521">
    <property type="term" value="F:RNA endonuclease activity"/>
    <property type="evidence" value="ECO:0007669"/>
    <property type="project" value="InterPro"/>
</dbReference>
<dbReference type="InterPro" id="IPR000571">
    <property type="entry name" value="Znf_CCCH"/>
</dbReference>
<dbReference type="InterPro" id="IPR015943">
    <property type="entry name" value="WD40/YVTN_repeat-like_dom_sf"/>
</dbReference>
<dbReference type="Pfam" id="PF06479">
    <property type="entry name" value="Ribonuc_2-5A"/>
    <property type="match status" value="1"/>
</dbReference>
<sequence length="1296" mass="144358">MNANRDKHAFYIKQHRKKFVLVQALFFLDAVLRQHTTLASAKTAKPTSLHPPSSNNAHNNRKVGADLTTLQLNDRPMWQLTKVLERNEKDTSLQQYYDDSSRYSTTDGTEDEEENNDTANCSDILVVVAVDGTMAGISRSTGKTVWRTSSQENVHEFQDRQTAAAEASLLAPLIYTTTKSTAKEDEFVWKTSAVPSIDGKVHLTAPLRDGMLDRQATDEVTVTTTMSELVSRVPFVDNRGRIYTGSRHTMAVSIDSRTGKILQHISGETCSNPSHDETYVVWLGRVDQTISIQEPRRGIMDVQFTQGRILSINDMVLGSGQPWEPPEPGAYSNSRLPLARDGNKGSLFATPSGVLAFRQENNVLWMAEDFFESPVAFAVDVASGSSLPVTIIPDPAIPNNSPEYLLREIQRQLRAPSTDDEQTIIAALPSGQLYAMPLKYHSPMHDASKEKIIDGPDRPEITSNGEVHVDDVGSCHPGNAKFPACLYDAGQNPFAPMLVGEYTEDTAIVPLFHPDYGYIPSYYHIPMTEKKKQHKILRILGSWLPPTVALIFVVSFEMGRRKRLKDLAESGDVSSSTSPTEEGGVIQVYDDVILGYGGHGTVVFKGLLDGRQVAVKRMLKAYHASADREISLLIESDGHANVVRYFLKETRGDFVYLALELCDLSLHDLIGALCSEPKVRSLAATRSLLVQIANGVRHLHRLRIVHRDLKPANILLADSRNQKSKRKDDKKDDESPIRLFERGLYVAKISDMGLGKQLVGQSSYGASLLNESSLRGVWNGEKASFAEAGPGSVGWQAPEVMARRIPSDGSVRSEGSLNPESASGSSPADNCLSGRTSRSVDVFSLGCIFYSTLKPGSHPFGEWYEREANIMHNRPQLDALKDISLDAYDLVASMLQRNPLLRPTASQVCEHPFFWSAERRLAFLCEFSDRLEMDYDVTSQTMTRLLAVEQGAAQVVGTSWDNGLEPELLSNVQRFRTYDPSSVRDLLRLMRNKHHHFDEMSDNLKNTLKSKTDGLLEYFEQRFPRLLIHCYNFCREYLTVDDPLSVKYNIAHYGQKKRLGDKALAEVVEVDERGEGTPTKDRHATVLPRQNVPEMIPESPLESDPQGTADVAGTILRSASNGEDVSSLPLDVNTVGDVIIWHGSTAARSLHCRGWSRSDEEWIRRVDASLRKRDTNLERCAEDPKFRTRLCNHWDVSYGTSCPMRKKNKCVFAHGPVELRVKDTKRNRWGKLVDANGDCKNPQHSGGEDTYGAARSIETNRKQDGKWNLDLNGSSGGRGKQKSGASKRKGESKQKE</sequence>
<protein>
    <recommendedName>
        <fullName evidence="2">non-specific serine/threonine protein kinase</fullName>
        <ecNumber evidence="2">2.7.11.1</ecNumber>
    </recommendedName>
</protein>
<dbReference type="SUPFAM" id="SSF56112">
    <property type="entry name" value="Protein kinase-like (PK-like)"/>
    <property type="match status" value="1"/>
</dbReference>
<keyword evidence="11" id="KW-0863">Zinc-finger</keyword>
<dbReference type="EMBL" id="BDSP01000074">
    <property type="protein sequence ID" value="GAX14050.1"/>
    <property type="molecule type" value="Genomic_DNA"/>
</dbReference>
<evidence type="ECO:0000256" key="7">
    <source>
        <dbReference type="ARBA" id="ARBA00022741"/>
    </source>
</evidence>
<dbReference type="InterPro" id="IPR010513">
    <property type="entry name" value="KEN_dom"/>
</dbReference>
<feature type="region of interest" description="Disordered" evidence="12">
    <location>
        <begin position="40"/>
        <end position="61"/>
    </location>
</feature>
<evidence type="ECO:0000259" key="14">
    <source>
        <dbReference type="PROSITE" id="PS50103"/>
    </source>
</evidence>
<dbReference type="GO" id="GO:0004674">
    <property type="term" value="F:protein serine/threonine kinase activity"/>
    <property type="evidence" value="ECO:0007669"/>
    <property type="project" value="UniProtKB-KW"/>
</dbReference>
<dbReference type="InParanoid" id="A0A1Z5JJ54"/>
<evidence type="ECO:0000259" key="13">
    <source>
        <dbReference type="PROSITE" id="PS50011"/>
    </source>
</evidence>
<dbReference type="PROSITE" id="PS00108">
    <property type="entry name" value="PROTEIN_KINASE_ST"/>
    <property type="match status" value="1"/>
</dbReference>
<dbReference type="Gene3D" id="3.30.200.20">
    <property type="entry name" value="Phosphorylase Kinase, domain 1"/>
    <property type="match status" value="1"/>
</dbReference>